<evidence type="ECO:0008006" key="5">
    <source>
        <dbReference type="Google" id="ProtNLM"/>
    </source>
</evidence>
<feature type="compositionally biased region" description="Low complexity" evidence="2">
    <location>
        <begin position="49"/>
        <end position="60"/>
    </location>
</feature>
<evidence type="ECO:0000256" key="1">
    <source>
        <dbReference type="SAM" id="Coils"/>
    </source>
</evidence>
<feature type="coiled-coil region" evidence="1">
    <location>
        <begin position="108"/>
        <end position="135"/>
    </location>
</feature>
<name>A0A6A6BC60_9PEZI</name>
<evidence type="ECO:0000313" key="4">
    <source>
        <dbReference type="Proteomes" id="UP000799438"/>
    </source>
</evidence>
<dbReference type="Gene3D" id="6.10.140.1020">
    <property type="match status" value="1"/>
</dbReference>
<sequence length="306" mass="35131">MLTPAAKRRRLDDAQSALRKPFKSPFKTPMRSSAANGEETVPSTAGRTPPSQSVAASQSPIESNDPPASSIDSDAQDPQTPLPSRVSAKPASIPRKKPDPDDPLECALKEEQQRQRQLNRQMTNLRTELDTLDQALSIASSTKDAELDELIIKWREASRAAAEEVFATVRDRVNRMGGVGAWREREQRQREWRNNFQEEKEESSDDDDDDEEDEEDEDGNPLTPEQKEERKILKERRKEAKEEAKREREWRKEEWENEKRELEKDQPKIVDEGKDDDSFTMDMMLKTLGVELSTIGWDKQGQRWVG</sequence>
<dbReference type="OrthoDB" id="27934at2759"/>
<reference evidence="3" key="1">
    <citation type="journal article" date="2020" name="Stud. Mycol.">
        <title>101 Dothideomycetes genomes: a test case for predicting lifestyles and emergence of pathogens.</title>
        <authorList>
            <person name="Haridas S."/>
            <person name="Albert R."/>
            <person name="Binder M."/>
            <person name="Bloem J."/>
            <person name="Labutti K."/>
            <person name="Salamov A."/>
            <person name="Andreopoulos B."/>
            <person name="Baker S."/>
            <person name="Barry K."/>
            <person name="Bills G."/>
            <person name="Bluhm B."/>
            <person name="Cannon C."/>
            <person name="Castanera R."/>
            <person name="Culley D."/>
            <person name="Daum C."/>
            <person name="Ezra D."/>
            <person name="Gonzalez J."/>
            <person name="Henrissat B."/>
            <person name="Kuo A."/>
            <person name="Liang C."/>
            <person name="Lipzen A."/>
            <person name="Lutzoni F."/>
            <person name="Magnuson J."/>
            <person name="Mondo S."/>
            <person name="Nolan M."/>
            <person name="Ohm R."/>
            <person name="Pangilinan J."/>
            <person name="Park H.-J."/>
            <person name="Ramirez L."/>
            <person name="Alfaro M."/>
            <person name="Sun H."/>
            <person name="Tritt A."/>
            <person name="Yoshinaga Y."/>
            <person name="Zwiers L.-H."/>
            <person name="Turgeon B."/>
            <person name="Goodwin S."/>
            <person name="Spatafora J."/>
            <person name="Crous P."/>
            <person name="Grigoriev I."/>
        </authorList>
    </citation>
    <scope>NUCLEOTIDE SEQUENCE</scope>
    <source>
        <strain evidence="3">CBS 121167</strain>
    </source>
</reference>
<gene>
    <name evidence="3" type="ORF">K452DRAFT_289442</name>
</gene>
<dbReference type="GeneID" id="54298323"/>
<evidence type="ECO:0000256" key="2">
    <source>
        <dbReference type="SAM" id="MobiDB-lite"/>
    </source>
</evidence>
<evidence type="ECO:0000313" key="3">
    <source>
        <dbReference type="EMBL" id="KAF2140051.1"/>
    </source>
</evidence>
<feature type="compositionally biased region" description="Acidic residues" evidence="2">
    <location>
        <begin position="199"/>
        <end position="219"/>
    </location>
</feature>
<keyword evidence="4" id="KW-1185">Reference proteome</keyword>
<dbReference type="EMBL" id="ML995491">
    <property type="protein sequence ID" value="KAF2140051.1"/>
    <property type="molecule type" value="Genomic_DNA"/>
</dbReference>
<dbReference type="PANTHER" id="PTHR28527">
    <property type="entry name" value="MATING-TYPE SWITCHING PROTEIN SWI2-RELATED"/>
    <property type="match status" value="1"/>
</dbReference>
<dbReference type="PANTHER" id="PTHR28527:SF1">
    <property type="entry name" value="SWI5-DEPENDENT RECOMBINATION DNA REPAIR PROTEIN 1"/>
    <property type="match status" value="1"/>
</dbReference>
<dbReference type="RefSeq" id="XP_033395764.1">
    <property type="nucleotide sequence ID" value="XM_033540827.1"/>
</dbReference>
<accession>A0A6A6BC60</accession>
<feature type="compositionally biased region" description="Polar residues" evidence="2">
    <location>
        <begin position="30"/>
        <end position="46"/>
    </location>
</feature>
<keyword evidence="1" id="KW-0175">Coiled coil</keyword>
<dbReference type="GO" id="GO:0006310">
    <property type="term" value="P:DNA recombination"/>
    <property type="evidence" value="ECO:0007669"/>
    <property type="project" value="TreeGrafter"/>
</dbReference>
<feature type="compositionally biased region" description="Basic and acidic residues" evidence="2">
    <location>
        <begin position="182"/>
        <end position="198"/>
    </location>
</feature>
<protein>
    <recommendedName>
        <fullName evidence="5">Swi5-dependent recombination DNA repair protein 1</fullName>
    </recommendedName>
</protein>
<dbReference type="AlphaFoldDB" id="A0A6A6BC60"/>
<feature type="compositionally biased region" description="Polar residues" evidence="2">
    <location>
        <begin position="66"/>
        <end position="79"/>
    </location>
</feature>
<feature type="compositionally biased region" description="Basic and acidic residues" evidence="2">
    <location>
        <begin position="225"/>
        <end position="272"/>
    </location>
</feature>
<feature type="region of interest" description="Disordered" evidence="2">
    <location>
        <begin position="1"/>
        <end position="104"/>
    </location>
</feature>
<organism evidence="3 4">
    <name type="scientific">Aplosporella prunicola CBS 121167</name>
    <dbReference type="NCBI Taxonomy" id="1176127"/>
    <lineage>
        <taxon>Eukaryota</taxon>
        <taxon>Fungi</taxon>
        <taxon>Dikarya</taxon>
        <taxon>Ascomycota</taxon>
        <taxon>Pezizomycotina</taxon>
        <taxon>Dothideomycetes</taxon>
        <taxon>Dothideomycetes incertae sedis</taxon>
        <taxon>Botryosphaeriales</taxon>
        <taxon>Aplosporellaceae</taxon>
        <taxon>Aplosporella</taxon>
    </lineage>
</organism>
<feature type="region of interest" description="Disordered" evidence="2">
    <location>
        <begin position="176"/>
        <end position="276"/>
    </location>
</feature>
<proteinExistence type="predicted"/>
<dbReference type="Proteomes" id="UP000799438">
    <property type="component" value="Unassembled WGS sequence"/>
</dbReference>